<gene>
    <name evidence="2" type="ORF">METZ01_LOCUS451706</name>
</gene>
<dbReference type="EMBL" id="UINC01186577">
    <property type="protein sequence ID" value="SVD98852.1"/>
    <property type="molecule type" value="Genomic_DNA"/>
</dbReference>
<organism evidence="2">
    <name type="scientific">marine metagenome</name>
    <dbReference type="NCBI Taxonomy" id="408172"/>
    <lineage>
        <taxon>unclassified sequences</taxon>
        <taxon>metagenomes</taxon>
        <taxon>ecological metagenomes</taxon>
    </lineage>
</organism>
<protein>
    <submittedName>
        <fullName evidence="2">Uncharacterized protein</fullName>
    </submittedName>
</protein>
<accession>A0A382ZTP7</accession>
<dbReference type="AlphaFoldDB" id="A0A382ZTP7"/>
<feature type="compositionally biased region" description="Basic and acidic residues" evidence="1">
    <location>
        <begin position="17"/>
        <end position="41"/>
    </location>
</feature>
<reference evidence="2" key="1">
    <citation type="submission" date="2018-05" db="EMBL/GenBank/DDBJ databases">
        <authorList>
            <person name="Lanie J.A."/>
            <person name="Ng W.-L."/>
            <person name="Kazmierczak K.M."/>
            <person name="Andrzejewski T.M."/>
            <person name="Davidsen T.M."/>
            <person name="Wayne K.J."/>
            <person name="Tettelin H."/>
            <person name="Glass J.I."/>
            <person name="Rusch D."/>
            <person name="Podicherti R."/>
            <person name="Tsui H.-C.T."/>
            <person name="Winkler M.E."/>
        </authorList>
    </citation>
    <scope>NUCLEOTIDE SEQUENCE</scope>
</reference>
<proteinExistence type="predicted"/>
<feature type="region of interest" description="Disordered" evidence="1">
    <location>
        <begin position="1"/>
        <end position="41"/>
    </location>
</feature>
<evidence type="ECO:0000256" key="1">
    <source>
        <dbReference type="SAM" id="MobiDB-lite"/>
    </source>
</evidence>
<evidence type="ECO:0000313" key="2">
    <source>
        <dbReference type="EMBL" id="SVD98852.1"/>
    </source>
</evidence>
<sequence>HELAEGTAKKTPTPKSQIDKDKDLDTESEEAAKSYSDRFDDDQQQRLAELFKSQPFTVMQENWKGPLFYEPKFLGGRAVLDYNMGHEFWDRVYELVNSLGDEGTDPEATALEIRVMLDLLIFSHAKAESMFDKDVEYSAESFLDQMRQNWGLYLKSYVNTRKKESGEDED</sequence>
<feature type="non-terminal residue" evidence="2">
    <location>
        <position position="1"/>
    </location>
</feature>
<name>A0A382ZTP7_9ZZZZ</name>